<evidence type="ECO:0000313" key="2">
    <source>
        <dbReference type="EMBL" id="KAJ1165287.1"/>
    </source>
</evidence>
<evidence type="ECO:0000256" key="1">
    <source>
        <dbReference type="SAM" id="MobiDB-lite"/>
    </source>
</evidence>
<accession>A0AAV7SMP8</accession>
<name>A0AAV7SMP8_PLEWA</name>
<feature type="region of interest" description="Disordered" evidence="1">
    <location>
        <begin position="31"/>
        <end position="66"/>
    </location>
</feature>
<gene>
    <name evidence="2" type="ORF">NDU88_005715</name>
</gene>
<protein>
    <submittedName>
        <fullName evidence="2">Uncharacterized protein</fullName>
    </submittedName>
</protein>
<dbReference type="EMBL" id="JANPWB010000008">
    <property type="protein sequence ID" value="KAJ1165287.1"/>
    <property type="molecule type" value="Genomic_DNA"/>
</dbReference>
<keyword evidence="3" id="KW-1185">Reference proteome</keyword>
<reference evidence="2" key="1">
    <citation type="journal article" date="2022" name="bioRxiv">
        <title>Sequencing and chromosome-scale assembly of the giantPleurodeles waltlgenome.</title>
        <authorList>
            <person name="Brown T."/>
            <person name="Elewa A."/>
            <person name="Iarovenko S."/>
            <person name="Subramanian E."/>
            <person name="Araus A.J."/>
            <person name="Petzold A."/>
            <person name="Susuki M."/>
            <person name="Suzuki K.-i.T."/>
            <person name="Hayashi T."/>
            <person name="Toyoda A."/>
            <person name="Oliveira C."/>
            <person name="Osipova E."/>
            <person name="Leigh N.D."/>
            <person name="Simon A."/>
            <person name="Yun M.H."/>
        </authorList>
    </citation>
    <scope>NUCLEOTIDE SEQUENCE</scope>
    <source>
        <strain evidence="2">20211129_DDA</strain>
        <tissue evidence="2">Liver</tissue>
    </source>
</reference>
<comment type="caution">
    <text evidence="2">The sequence shown here is derived from an EMBL/GenBank/DDBJ whole genome shotgun (WGS) entry which is preliminary data.</text>
</comment>
<dbReference type="AlphaFoldDB" id="A0AAV7SMP8"/>
<dbReference type="Proteomes" id="UP001066276">
    <property type="component" value="Chromosome 4_2"/>
</dbReference>
<sequence>MIGLPLASHTVRSPSSRLGVLNTTSSLEEILSVTPPPQAKWDQARRASEALSPVSAGAARGDAPGPSRAFFTEFLQDAY</sequence>
<proteinExistence type="predicted"/>
<evidence type="ECO:0000313" key="3">
    <source>
        <dbReference type="Proteomes" id="UP001066276"/>
    </source>
</evidence>
<organism evidence="2 3">
    <name type="scientific">Pleurodeles waltl</name>
    <name type="common">Iberian ribbed newt</name>
    <dbReference type="NCBI Taxonomy" id="8319"/>
    <lineage>
        <taxon>Eukaryota</taxon>
        <taxon>Metazoa</taxon>
        <taxon>Chordata</taxon>
        <taxon>Craniata</taxon>
        <taxon>Vertebrata</taxon>
        <taxon>Euteleostomi</taxon>
        <taxon>Amphibia</taxon>
        <taxon>Batrachia</taxon>
        <taxon>Caudata</taxon>
        <taxon>Salamandroidea</taxon>
        <taxon>Salamandridae</taxon>
        <taxon>Pleurodelinae</taxon>
        <taxon>Pleurodeles</taxon>
    </lineage>
</organism>